<reference evidence="1" key="1">
    <citation type="submission" date="2018-05" db="EMBL/GenBank/DDBJ databases">
        <authorList>
            <person name="Lanie J.A."/>
            <person name="Ng W.-L."/>
            <person name="Kazmierczak K.M."/>
            <person name="Andrzejewski T.M."/>
            <person name="Davidsen T.M."/>
            <person name="Wayne K.J."/>
            <person name="Tettelin H."/>
            <person name="Glass J.I."/>
            <person name="Rusch D."/>
            <person name="Podicherti R."/>
            <person name="Tsui H.-C.T."/>
            <person name="Winkler M.E."/>
        </authorList>
    </citation>
    <scope>NUCLEOTIDE SEQUENCE</scope>
</reference>
<dbReference type="EMBL" id="UINC01107821">
    <property type="protein sequence ID" value="SVC73481.1"/>
    <property type="molecule type" value="Genomic_DNA"/>
</dbReference>
<organism evidence="1">
    <name type="scientific">marine metagenome</name>
    <dbReference type="NCBI Taxonomy" id="408172"/>
    <lineage>
        <taxon>unclassified sequences</taxon>
        <taxon>metagenomes</taxon>
        <taxon>ecological metagenomes</taxon>
    </lineage>
</organism>
<accession>A0A382PNG1</accession>
<name>A0A382PNG1_9ZZZZ</name>
<sequence>MPSIWSGLASLQDHLFRQFMFRITKAVRVLVGSTLCTLACALFTFSHAQAPISYNIQGVEDDKLRNN</sequence>
<evidence type="ECO:0000313" key="1">
    <source>
        <dbReference type="EMBL" id="SVC73481.1"/>
    </source>
</evidence>
<protein>
    <submittedName>
        <fullName evidence="1">Uncharacterized protein</fullName>
    </submittedName>
</protein>
<proteinExistence type="predicted"/>
<gene>
    <name evidence="1" type="ORF">METZ01_LOCUS326335</name>
</gene>
<feature type="non-terminal residue" evidence="1">
    <location>
        <position position="67"/>
    </location>
</feature>
<dbReference type="AlphaFoldDB" id="A0A382PNG1"/>